<dbReference type="SMART" id="SM00062">
    <property type="entry name" value="PBPb"/>
    <property type="match status" value="1"/>
</dbReference>
<feature type="compositionally biased region" description="Low complexity" evidence="3">
    <location>
        <begin position="29"/>
        <end position="49"/>
    </location>
</feature>
<dbReference type="Gene3D" id="3.40.190.10">
    <property type="entry name" value="Periplasmic binding protein-like II"/>
    <property type="match status" value="2"/>
</dbReference>
<feature type="domain" description="Solute-binding protein family 3/N-terminal" evidence="5">
    <location>
        <begin position="61"/>
        <end position="289"/>
    </location>
</feature>
<evidence type="ECO:0000256" key="2">
    <source>
        <dbReference type="ARBA" id="ARBA00022729"/>
    </source>
</evidence>
<comment type="similarity">
    <text evidence="1">Belongs to the bacterial solute-binding protein 3 family.</text>
</comment>
<dbReference type="AlphaFoldDB" id="A0A437QFR7"/>
<dbReference type="OrthoDB" id="9768183at2"/>
<dbReference type="SUPFAM" id="SSF53850">
    <property type="entry name" value="Periplasmic binding protein-like II"/>
    <property type="match status" value="1"/>
</dbReference>
<dbReference type="PANTHER" id="PTHR35936">
    <property type="entry name" value="MEMBRANE-BOUND LYTIC MUREIN TRANSGLYCOSYLASE F"/>
    <property type="match status" value="1"/>
</dbReference>
<feature type="region of interest" description="Disordered" evidence="3">
    <location>
        <begin position="25"/>
        <end position="51"/>
    </location>
</feature>
<comment type="caution">
    <text evidence="6">The sequence shown here is derived from an EMBL/GenBank/DDBJ whole genome shotgun (WGS) entry which is preliminary data.</text>
</comment>
<sequence length="290" mass="31558">MKILTLLSCITLVLLQIGCKPAPVPPSAPADAATTPVTETAPAPTAQPAVTPPEPVAQACVLKLGFEAWEPYQYVGMDQKPAGLDIELVQAVATKMNCEITPQQGTWVDLIAGLKAGEIDMLLGASKTAAREEYAFFSEPYRKEQFVLFVRAAEVAGLPQNTMTDFLSAGKKLGIVSEYYYGEELAQLYSDDKLKTNFVEASLSELNLARLIDEEIDGMLEDRFVAASMLRRKGLDKMVSPHSITLGDNDVYVMFSKTTVADTKVGAFNAAMAAIRQNGEYDAIMARYQQ</sequence>
<feature type="signal peptide" evidence="4">
    <location>
        <begin position="1"/>
        <end position="22"/>
    </location>
</feature>
<keyword evidence="7" id="KW-1185">Reference proteome</keyword>
<dbReference type="EMBL" id="SACS01000022">
    <property type="protein sequence ID" value="RVU33399.1"/>
    <property type="molecule type" value="Genomic_DNA"/>
</dbReference>
<dbReference type="PANTHER" id="PTHR35936:SF25">
    <property type="entry name" value="ABC TRANSPORTER SUBSTRATE-BINDING PROTEIN"/>
    <property type="match status" value="1"/>
</dbReference>
<evidence type="ECO:0000256" key="3">
    <source>
        <dbReference type="SAM" id="MobiDB-lite"/>
    </source>
</evidence>
<dbReference type="RefSeq" id="WP_127700508.1">
    <property type="nucleotide sequence ID" value="NZ_SACS01000022.1"/>
</dbReference>
<accession>A0A437QFR7</accession>
<keyword evidence="2 4" id="KW-0732">Signal</keyword>
<feature type="chain" id="PRO_5019223638" evidence="4">
    <location>
        <begin position="23"/>
        <end position="290"/>
    </location>
</feature>
<protein>
    <submittedName>
        <fullName evidence="6">Amino acid ABC transporter substrate-binding protein</fullName>
    </submittedName>
</protein>
<evidence type="ECO:0000313" key="7">
    <source>
        <dbReference type="Proteomes" id="UP000283077"/>
    </source>
</evidence>
<evidence type="ECO:0000313" key="6">
    <source>
        <dbReference type="EMBL" id="RVU33399.1"/>
    </source>
</evidence>
<organism evidence="6 7">
    <name type="scientific">Rheinheimera riviphila</name>
    <dbReference type="NCBI Taxonomy" id="1834037"/>
    <lineage>
        <taxon>Bacteria</taxon>
        <taxon>Pseudomonadati</taxon>
        <taxon>Pseudomonadota</taxon>
        <taxon>Gammaproteobacteria</taxon>
        <taxon>Chromatiales</taxon>
        <taxon>Chromatiaceae</taxon>
        <taxon>Rheinheimera</taxon>
    </lineage>
</organism>
<name>A0A437QFR7_9GAMM</name>
<dbReference type="Proteomes" id="UP000283077">
    <property type="component" value="Unassembled WGS sequence"/>
</dbReference>
<evidence type="ECO:0000259" key="5">
    <source>
        <dbReference type="SMART" id="SM00062"/>
    </source>
</evidence>
<dbReference type="Pfam" id="PF00497">
    <property type="entry name" value="SBP_bac_3"/>
    <property type="match status" value="1"/>
</dbReference>
<evidence type="ECO:0000256" key="1">
    <source>
        <dbReference type="ARBA" id="ARBA00010333"/>
    </source>
</evidence>
<proteinExistence type="inferred from homology"/>
<dbReference type="InterPro" id="IPR001638">
    <property type="entry name" value="Solute-binding_3/MltF_N"/>
</dbReference>
<evidence type="ECO:0000256" key="4">
    <source>
        <dbReference type="SAM" id="SignalP"/>
    </source>
</evidence>
<gene>
    <name evidence="6" type="ORF">EOE67_16890</name>
</gene>
<reference evidence="6 7" key="1">
    <citation type="submission" date="2019-01" db="EMBL/GenBank/DDBJ databases">
        <authorList>
            <person name="Chen W.-M."/>
        </authorList>
    </citation>
    <scope>NUCLEOTIDE SEQUENCE [LARGE SCALE GENOMIC DNA]</scope>
    <source>
        <strain evidence="6 7">KYPC3</strain>
    </source>
</reference>